<organism evidence="1 2">
    <name type="scientific">Hymenoscyphus fraxineus</name>
    <dbReference type="NCBI Taxonomy" id="746836"/>
    <lineage>
        <taxon>Eukaryota</taxon>
        <taxon>Fungi</taxon>
        <taxon>Dikarya</taxon>
        <taxon>Ascomycota</taxon>
        <taxon>Pezizomycotina</taxon>
        <taxon>Leotiomycetes</taxon>
        <taxon>Helotiales</taxon>
        <taxon>Helotiaceae</taxon>
        <taxon>Hymenoscyphus</taxon>
    </lineage>
</organism>
<comment type="caution">
    <text evidence="1">The sequence shown here is derived from an EMBL/GenBank/DDBJ whole genome shotgun (WGS) entry which is preliminary data.</text>
</comment>
<dbReference type="EMBL" id="CAJVRL010000092">
    <property type="protein sequence ID" value="CAG8959444.1"/>
    <property type="molecule type" value="Genomic_DNA"/>
</dbReference>
<evidence type="ECO:0000313" key="1">
    <source>
        <dbReference type="EMBL" id="CAG8959444.1"/>
    </source>
</evidence>
<dbReference type="AlphaFoldDB" id="A0A9N9L4Q8"/>
<name>A0A9N9L4Q8_9HELO</name>
<evidence type="ECO:0000313" key="2">
    <source>
        <dbReference type="Proteomes" id="UP000696280"/>
    </source>
</evidence>
<keyword evidence="2" id="KW-1185">Reference proteome</keyword>
<sequence length="286" mass="31145">MTNEHAPGASRTMGGSVEVSSVAGAGAGARKGQGRLLRTVLLFGQRLTIIHKLKGDGTWSGGSGGGGTLLCVCSANPVLGLKDALMCTSWASSSPVSLESLPLSLVRGQTMRMSTDQYLDIRSLAQASEISVPKYLWGLHSTLRFAKYRTWAWLLQVPNQYLYEHYSYANDDQAESSAALPFTPPPTTWNSHNSMPRPARRWPSRLSPSEIRISNALKRNRVVGCWCWAQALPPALYGSQDLLVLSQGPRETKHRLPISPARQTDFSGDGNLPQGVAFLRRHAVCS</sequence>
<proteinExistence type="predicted"/>
<dbReference type="Proteomes" id="UP000696280">
    <property type="component" value="Unassembled WGS sequence"/>
</dbReference>
<reference evidence="1" key="1">
    <citation type="submission" date="2021-07" db="EMBL/GenBank/DDBJ databases">
        <authorList>
            <person name="Durling M."/>
        </authorList>
    </citation>
    <scope>NUCLEOTIDE SEQUENCE</scope>
</reference>
<protein>
    <submittedName>
        <fullName evidence="1">Uncharacterized protein</fullName>
    </submittedName>
</protein>
<gene>
    <name evidence="1" type="ORF">HYFRA_00001342</name>
</gene>
<accession>A0A9N9L4Q8</accession>